<feature type="domain" description="SGNH hydrolase-type esterase" evidence="1">
    <location>
        <begin position="73"/>
        <end position="233"/>
    </location>
</feature>
<dbReference type="EMBL" id="QNRK01000024">
    <property type="protein sequence ID" value="RBP08712.1"/>
    <property type="molecule type" value="Genomic_DNA"/>
</dbReference>
<dbReference type="InterPro" id="IPR051532">
    <property type="entry name" value="Ester_Hydrolysis_Enzymes"/>
</dbReference>
<name>A0A366F210_9HYPH</name>
<dbReference type="Proteomes" id="UP000253529">
    <property type="component" value="Unassembled WGS sequence"/>
</dbReference>
<reference evidence="2 3" key="1">
    <citation type="submission" date="2018-06" db="EMBL/GenBank/DDBJ databases">
        <title>Genomic Encyclopedia of Type Strains, Phase IV (KMG-IV): sequencing the most valuable type-strain genomes for metagenomic binning, comparative biology and taxonomic classification.</title>
        <authorList>
            <person name="Goeker M."/>
        </authorList>
    </citation>
    <scope>NUCLEOTIDE SEQUENCE [LARGE SCALE GENOMIC DNA]</scope>
    <source>
        <strain evidence="2 3">DSM 24875</strain>
    </source>
</reference>
<keyword evidence="3" id="KW-1185">Reference proteome</keyword>
<protein>
    <submittedName>
        <fullName evidence="2">Acyl-CoA thioesterase-1</fullName>
    </submittedName>
</protein>
<dbReference type="CDD" id="cd01822">
    <property type="entry name" value="Lysophospholipase_L1_like"/>
    <property type="match status" value="1"/>
</dbReference>
<dbReference type="PANTHER" id="PTHR30383:SF24">
    <property type="entry name" value="THIOESTERASE 1_PROTEASE 1_LYSOPHOSPHOLIPASE L1"/>
    <property type="match status" value="1"/>
</dbReference>
<comment type="caution">
    <text evidence="2">The sequence shown here is derived from an EMBL/GenBank/DDBJ whole genome shotgun (WGS) entry which is preliminary data.</text>
</comment>
<evidence type="ECO:0000313" key="2">
    <source>
        <dbReference type="EMBL" id="RBP08712.1"/>
    </source>
</evidence>
<dbReference type="SUPFAM" id="SSF52266">
    <property type="entry name" value="SGNH hydrolase"/>
    <property type="match status" value="1"/>
</dbReference>
<organism evidence="2 3">
    <name type="scientific">Roseiarcus fermentans</name>
    <dbReference type="NCBI Taxonomy" id="1473586"/>
    <lineage>
        <taxon>Bacteria</taxon>
        <taxon>Pseudomonadati</taxon>
        <taxon>Pseudomonadota</taxon>
        <taxon>Alphaproteobacteria</taxon>
        <taxon>Hyphomicrobiales</taxon>
        <taxon>Roseiarcaceae</taxon>
        <taxon>Roseiarcus</taxon>
    </lineage>
</organism>
<evidence type="ECO:0000259" key="1">
    <source>
        <dbReference type="Pfam" id="PF13472"/>
    </source>
</evidence>
<dbReference type="InterPro" id="IPR036514">
    <property type="entry name" value="SGNH_hydro_sf"/>
</dbReference>
<dbReference type="PANTHER" id="PTHR30383">
    <property type="entry name" value="THIOESTERASE 1/PROTEASE 1/LYSOPHOSPHOLIPASE L1"/>
    <property type="match status" value="1"/>
</dbReference>
<gene>
    <name evidence="2" type="ORF">DFR50_12499</name>
</gene>
<dbReference type="Gene3D" id="3.40.50.1110">
    <property type="entry name" value="SGNH hydrolase"/>
    <property type="match status" value="1"/>
</dbReference>
<accession>A0A366F210</accession>
<proteinExistence type="predicted"/>
<dbReference type="Pfam" id="PF13472">
    <property type="entry name" value="Lipase_GDSL_2"/>
    <property type="match status" value="1"/>
</dbReference>
<sequence length="252" mass="26232">MREILTAGPHTYGYGRAFVQPTAPAAGRHDVERAPRGVRQGGAPRSLRMAALLWLLALAFAAPASARTLKVVALGDSLTAGYGLPPGKAFPDQLEAALRAKGWDVAVVNAGVSGDTAEDGLARFDWAVPPDADALIVELGANDMLRGLPPERTKQTLAAILDRAKAAHLPTLVAGMRAAPNLGADYDRAFDAIYPALAAEYGAVLYPFYLDGVAGDAKLNQPDGLHPTAAGAAVIVGRILPSVETLLGQAKR</sequence>
<dbReference type="AlphaFoldDB" id="A0A366F210"/>
<evidence type="ECO:0000313" key="3">
    <source>
        <dbReference type="Proteomes" id="UP000253529"/>
    </source>
</evidence>
<dbReference type="InterPro" id="IPR013830">
    <property type="entry name" value="SGNH_hydro"/>
</dbReference>
<dbReference type="GO" id="GO:0004622">
    <property type="term" value="F:phosphatidylcholine lysophospholipase activity"/>
    <property type="evidence" value="ECO:0007669"/>
    <property type="project" value="TreeGrafter"/>
</dbReference>